<gene>
    <name evidence="1" type="ORF">PVK06_035705</name>
</gene>
<protein>
    <submittedName>
        <fullName evidence="1">Uncharacterized protein</fullName>
    </submittedName>
</protein>
<evidence type="ECO:0000313" key="1">
    <source>
        <dbReference type="EMBL" id="KAK5794476.1"/>
    </source>
</evidence>
<sequence>MEDIFGKVTDTCWNLRVLEVCIEAREKRDTVIFGDVLHSQISESGEEHSRVGGGVAMEVGMK</sequence>
<organism evidence="1 2">
    <name type="scientific">Gossypium arboreum</name>
    <name type="common">Tree cotton</name>
    <name type="synonym">Gossypium nanking</name>
    <dbReference type="NCBI Taxonomy" id="29729"/>
    <lineage>
        <taxon>Eukaryota</taxon>
        <taxon>Viridiplantae</taxon>
        <taxon>Streptophyta</taxon>
        <taxon>Embryophyta</taxon>
        <taxon>Tracheophyta</taxon>
        <taxon>Spermatophyta</taxon>
        <taxon>Magnoliopsida</taxon>
        <taxon>eudicotyledons</taxon>
        <taxon>Gunneridae</taxon>
        <taxon>Pentapetalae</taxon>
        <taxon>rosids</taxon>
        <taxon>malvids</taxon>
        <taxon>Malvales</taxon>
        <taxon>Malvaceae</taxon>
        <taxon>Malvoideae</taxon>
        <taxon>Gossypium</taxon>
    </lineage>
</organism>
<dbReference type="EMBL" id="JARKNE010000010">
    <property type="protein sequence ID" value="KAK5794476.1"/>
    <property type="molecule type" value="Genomic_DNA"/>
</dbReference>
<accession>A0ABR0NJT5</accession>
<reference evidence="1 2" key="1">
    <citation type="submission" date="2023-03" db="EMBL/GenBank/DDBJ databases">
        <title>WGS of Gossypium arboreum.</title>
        <authorList>
            <person name="Yu D."/>
        </authorList>
    </citation>
    <scope>NUCLEOTIDE SEQUENCE [LARGE SCALE GENOMIC DNA]</scope>
    <source>
        <tissue evidence="1">Leaf</tissue>
    </source>
</reference>
<evidence type="ECO:0000313" key="2">
    <source>
        <dbReference type="Proteomes" id="UP001358586"/>
    </source>
</evidence>
<name>A0ABR0NJT5_GOSAR</name>
<comment type="caution">
    <text evidence="1">The sequence shown here is derived from an EMBL/GenBank/DDBJ whole genome shotgun (WGS) entry which is preliminary data.</text>
</comment>
<keyword evidence="2" id="KW-1185">Reference proteome</keyword>
<dbReference type="Proteomes" id="UP001358586">
    <property type="component" value="Chromosome 10"/>
</dbReference>
<proteinExistence type="predicted"/>